<dbReference type="Gene3D" id="2.40.160.60">
    <property type="entry name" value="Outer membrane protein transport protein (OMPP1/FadL/TodX)"/>
    <property type="match status" value="1"/>
</dbReference>
<evidence type="ECO:0000256" key="8">
    <source>
        <dbReference type="SAM" id="SignalP"/>
    </source>
</evidence>
<gene>
    <name evidence="9" type="ORF">FEE95_00530</name>
</gene>
<comment type="similarity">
    <text evidence="2">Belongs to the OmpP1/FadL family.</text>
</comment>
<organism evidence="9 10">
    <name type="scientific">Maribacter algarum</name>
    <name type="common">ex Zhang et al. 2020</name>
    <dbReference type="NCBI Taxonomy" id="2578118"/>
    <lineage>
        <taxon>Bacteria</taxon>
        <taxon>Pseudomonadati</taxon>
        <taxon>Bacteroidota</taxon>
        <taxon>Flavobacteriia</taxon>
        <taxon>Flavobacteriales</taxon>
        <taxon>Flavobacteriaceae</taxon>
        <taxon>Maribacter</taxon>
    </lineage>
</organism>
<comment type="subcellular location">
    <subcellularLocation>
        <location evidence="1">Cell outer membrane</location>
        <topology evidence="1">Multi-pass membrane protein</topology>
    </subcellularLocation>
</comment>
<feature type="chain" id="PRO_5024455252" evidence="8">
    <location>
        <begin position="19"/>
        <end position="501"/>
    </location>
</feature>
<sequence>MKRNLTFIILLVCSLASAQNISDVLRYSSENIQGTARYQGMGGAFGALGGDLSALNINPAGSAIFNNNLGTVSGTVYNRDNVITYGGNATATSPNYLDINQAGGVLVFKSTLPTSPWSKVALALNYDVTENFDDNIFASGTTNEGIDNYFLNFAQGVPFGDITLREGEFIEEAYLDIGANLGFGDQQAFLGYFGGLIDPAQMENDNTAYISNADYTTVNQEFSRITSGYNSKFTLNLASQYRERLSIGASVNFHSILYNRNDQFTETGYNADSEIQRTTFDNRLFTQGSGFSLNVGAIAKLSDFLRIGGSYQSPTWYRLEDELSQSISSDLADDNINFINFDQVNIFPTYKLRVPGKVMGSLALIFGKNGLLSFDYSFQDFSEAKLGPVDDVNFASVNSDVSRDLGTVNTFRLGGEYRIDRFSLRAGYRFDESPYESLNTVGDLESISGGIGYNFGGSRLDLAINRTERDVAQRLFDTGINSTALVNGVSMNGTLSYTVNF</sequence>
<keyword evidence="4" id="KW-0812">Transmembrane</keyword>
<dbReference type="EMBL" id="VATY01000001">
    <property type="protein sequence ID" value="TMM59535.1"/>
    <property type="molecule type" value="Genomic_DNA"/>
</dbReference>
<keyword evidence="6" id="KW-0472">Membrane</keyword>
<dbReference type="GO" id="GO:0015483">
    <property type="term" value="F:long-chain fatty acid transporting porin activity"/>
    <property type="evidence" value="ECO:0007669"/>
    <property type="project" value="TreeGrafter"/>
</dbReference>
<evidence type="ECO:0000256" key="5">
    <source>
        <dbReference type="ARBA" id="ARBA00022729"/>
    </source>
</evidence>
<proteinExistence type="inferred from homology"/>
<keyword evidence="7" id="KW-0998">Cell outer membrane</keyword>
<comment type="caution">
    <text evidence="9">The sequence shown here is derived from an EMBL/GenBank/DDBJ whole genome shotgun (WGS) entry which is preliminary data.</text>
</comment>
<dbReference type="Pfam" id="PF03349">
    <property type="entry name" value="Toluene_X"/>
    <property type="match status" value="1"/>
</dbReference>
<evidence type="ECO:0000256" key="2">
    <source>
        <dbReference type="ARBA" id="ARBA00008163"/>
    </source>
</evidence>
<evidence type="ECO:0000256" key="6">
    <source>
        <dbReference type="ARBA" id="ARBA00023136"/>
    </source>
</evidence>
<protein>
    <submittedName>
        <fullName evidence="9">Aromatic hydrocarbon degradation protein</fullName>
    </submittedName>
</protein>
<evidence type="ECO:0000256" key="3">
    <source>
        <dbReference type="ARBA" id="ARBA00022452"/>
    </source>
</evidence>
<dbReference type="PANTHER" id="PTHR35093:SF8">
    <property type="entry name" value="OUTER MEMBRANE PROTEIN NMB0088-RELATED"/>
    <property type="match status" value="1"/>
</dbReference>
<keyword evidence="10" id="KW-1185">Reference proteome</keyword>
<dbReference type="OrthoDB" id="9765571at2"/>
<keyword evidence="5 8" id="KW-0732">Signal</keyword>
<evidence type="ECO:0000313" key="10">
    <source>
        <dbReference type="Proteomes" id="UP000310314"/>
    </source>
</evidence>
<evidence type="ECO:0000256" key="1">
    <source>
        <dbReference type="ARBA" id="ARBA00004571"/>
    </source>
</evidence>
<dbReference type="Proteomes" id="UP000310314">
    <property type="component" value="Unassembled WGS sequence"/>
</dbReference>
<keyword evidence="3" id="KW-1134">Transmembrane beta strand</keyword>
<name>A0A5S3PX08_9FLAO</name>
<evidence type="ECO:0000256" key="4">
    <source>
        <dbReference type="ARBA" id="ARBA00022692"/>
    </source>
</evidence>
<dbReference type="PANTHER" id="PTHR35093">
    <property type="entry name" value="OUTER MEMBRANE PROTEIN NMB0088-RELATED"/>
    <property type="match status" value="1"/>
</dbReference>
<evidence type="ECO:0000256" key="7">
    <source>
        <dbReference type="ARBA" id="ARBA00023237"/>
    </source>
</evidence>
<reference evidence="9 10" key="1">
    <citation type="submission" date="2019-05" db="EMBL/GenBank/DDBJ databases">
        <authorList>
            <person name="Zhang J.-Y."/>
            <person name="Feg X."/>
            <person name="Du Z.-J."/>
        </authorList>
    </citation>
    <scope>NUCLEOTIDE SEQUENCE [LARGE SCALE GENOMIC DNA]</scope>
    <source>
        <strain evidence="9 10">RZ26</strain>
    </source>
</reference>
<dbReference type="SUPFAM" id="SSF56935">
    <property type="entry name" value="Porins"/>
    <property type="match status" value="1"/>
</dbReference>
<dbReference type="AlphaFoldDB" id="A0A5S3PX08"/>
<dbReference type="GO" id="GO:0009279">
    <property type="term" value="C:cell outer membrane"/>
    <property type="evidence" value="ECO:0007669"/>
    <property type="project" value="UniProtKB-SubCell"/>
</dbReference>
<accession>A0A5S3PX08</accession>
<dbReference type="InterPro" id="IPR005017">
    <property type="entry name" value="OMPP1/FadL/TodX"/>
</dbReference>
<dbReference type="RefSeq" id="WP_138657524.1">
    <property type="nucleotide sequence ID" value="NZ_VATY01000001.1"/>
</dbReference>
<feature type="signal peptide" evidence="8">
    <location>
        <begin position="1"/>
        <end position="18"/>
    </location>
</feature>
<evidence type="ECO:0000313" key="9">
    <source>
        <dbReference type="EMBL" id="TMM59535.1"/>
    </source>
</evidence>